<dbReference type="AlphaFoldDB" id="A0A494TEW8"/>
<dbReference type="EMBL" id="CP032829">
    <property type="protein sequence ID" value="AYJ85812.1"/>
    <property type="molecule type" value="Genomic_DNA"/>
</dbReference>
<dbReference type="NCBIfam" id="NF003950">
    <property type="entry name" value="PRK05450.1-3"/>
    <property type="match status" value="1"/>
</dbReference>
<dbReference type="InterPro" id="IPR003329">
    <property type="entry name" value="Cytidylyl_trans"/>
</dbReference>
<dbReference type="OrthoDB" id="9815559at2"/>
<dbReference type="NCBIfam" id="NF003952">
    <property type="entry name" value="PRK05450.1-5"/>
    <property type="match status" value="1"/>
</dbReference>
<keyword evidence="3" id="KW-0448">Lipopolysaccharide biosynthesis</keyword>
<accession>A0A494TEW8</accession>
<evidence type="ECO:0000256" key="3">
    <source>
        <dbReference type="ARBA" id="ARBA00022985"/>
    </source>
</evidence>
<dbReference type="GO" id="GO:0005829">
    <property type="term" value="C:cytosol"/>
    <property type="evidence" value="ECO:0007669"/>
    <property type="project" value="TreeGrafter"/>
</dbReference>
<evidence type="ECO:0000313" key="4">
    <source>
        <dbReference type="EMBL" id="AYJ85812.1"/>
    </source>
</evidence>
<dbReference type="EC" id="2.7.7.38" evidence="4"/>
<dbReference type="Gene3D" id="3.90.550.10">
    <property type="entry name" value="Spore Coat Polysaccharide Biosynthesis Protein SpsA, Chain A"/>
    <property type="match status" value="1"/>
</dbReference>
<dbReference type="KEGG" id="spha:D3Y57_07270"/>
<sequence length="273" mass="29509">MDLAPEQQRVGIIIPARYASTRYPGKPLVKLTGANGSATTLIERSWRAASAVAGIDFVAVATDDDRIAEEVHRFGGVTIMTPQSCANGTERCAAAVAQMENPPQIVVNLQGDAPLTPAYVVSQLIERLLTDAASVVATPAVRCTPSLYRHLIEDQRAGRVGGTTVVSNARSQALYFSKRVLPYLPDDWLHDHDCPAMLHLGVYAYRPAALAAYAAWPASVLEQVEGLEQLRFLHYGAPVAVVECAAPDWDVVELNNPSDVTVVEAMLHRRGLD</sequence>
<name>A0A494TEW8_SPHPE</name>
<evidence type="ECO:0000313" key="5">
    <source>
        <dbReference type="Proteomes" id="UP000276254"/>
    </source>
</evidence>
<dbReference type="PANTHER" id="PTHR42866:SF2">
    <property type="entry name" value="3-DEOXY-MANNO-OCTULOSONATE CYTIDYLYLTRANSFERASE, MITOCHONDRIAL"/>
    <property type="match status" value="1"/>
</dbReference>
<keyword evidence="5" id="KW-1185">Reference proteome</keyword>
<dbReference type="SUPFAM" id="SSF53448">
    <property type="entry name" value="Nucleotide-diphospho-sugar transferases"/>
    <property type="match status" value="1"/>
</dbReference>
<dbReference type="Proteomes" id="UP000276254">
    <property type="component" value="Chromosome"/>
</dbReference>
<keyword evidence="1 4" id="KW-0808">Transferase</keyword>
<proteinExistence type="predicted"/>
<dbReference type="Pfam" id="PF02348">
    <property type="entry name" value="CTP_transf_3"/>
    <property type="match status" value="1"/>
</dbReference>
<dbReference type="RefSeq" id="WP_121152437.1">
    <property type="nucleotide sequence ID" value="NZ_CP032829.1"/>
</dbReference>
<evidence type="ECO:0000256" key="2">
    <source>
        <dbReference type="ARBA" id="ARBA00022695"/>
    </source>
</evidence>
<dbReference type="GO" id="GO:0009103">
    <property type="term" value="P:lipopolysaccharide biosynthetic process"/>
    <property type="evidence" value="ECO:0007669"/>
    <property type="project" value="UniProtKB-KW"/>
</dbReference>
<reference evidence="4 5" key="1">
    <citation type="submission" date="2018-09" db="EMBL/GenBank/DDBJ databases">
        <title>Sphingomonas peninsula sp. nov., isolated from fildes peninsula, Antarctic soil.</title>
        <authorList>
            <person name="Yingchao G."/>
        </authorList>
    </citation>
    <scope>NUCLEOTIDE SEQUENCE [LARGE SCALE GENOMIC DNA]</scope>
    <source>
        <strain evidence="4 5">YZ-8</strain>
    </source>
</reference>
<evidence type="ECO:0000256" key="1">
    <source>
        <dbReference type="ARBA" id="ARBA00022679"/>
    </source>
</evidence>
<dbReference type="InterPro" id="IPR029044">
    <property type="entry name" value="Nucleotide-diphossugar_trans"/>
</dbReference>
<gene>
    <name evidence="4" type="ORF">D3Y57_07270</name>
</gene>
<keyword evidence="2 4" id="KW-0548">Nucleotidyltransferase</keyword>
<dbReference type="GO" id="GO:0008690">
    <property type="term" value="F:3-deoxy-manno-octulosonate cytidylyltransferase activity"/>
    <property type="evidence" value="ECO:0007669"/>
    <property type="project" value="UniProtKB-EC"/>
</dbReference>
<protein>
    <submittedName>
        <fullName evidence="4">3-deoxy-manno-octulosonate cytidylyltransferase</fullName>
        <ecNumber evidence="4">2.7.7.38</ecNumber>
    </submittedName>
</protein>
<dbReference type="PANTHER" id="PTHR42866">
    <property type="entry name" value="3-DEOXY-MANNO-OCTULOSONATE CYTIDYLYLTRANSFERASE"/>
    <property type="match status" value="1"/>
</dbReference>
<organism evidence="4 5">
    <name type="scientific">Sphingomonas paeninsulae</name>
    <dbReference type="NCBI Taxonomy" id="2319844"/>
    <lineage>
        <taxon>Bacteria</taxon>
        <taxon>Pseudomonadati</taxon>
        <taxon>Pseudomonadota</taxon>
        <taxon>Alphaproteobacteria</taxon>
        <taxon>Sphingomonadales</taxon>
        <taxon>Sphingomonadaceae</taxon>
        <taxon>Sphingomonas</taxon>
    </lineage>
</organism>